<dbReference type="EMBL" id="UGYB01000001">
    <property type="protein sequence ID" value="SUI03922.1"/>
    <property type="molecule type" value="Genomic_DNA"/>
</dbReference>
<evidence type="ECO:0000256" key="1">
    <source>
        <dbReference type="SAM" id="MobiDB-lite"/>
    </source>
</evidence>
<feature type="region of interest" description="Disordered" evidence="1">
    <location>
        <begin position="144"/>
        <end position="178"/>
    </location>
</feature>
<proteinExistence type="predicted"/>
<evidence type="ECO:0000313" key="3">
    <source>
        <dbReference type="EMBL" id="SUI03922.1"/>
    </source>
</evidence>
<accession>A0A379XV67</accession>
<reference evidence="3 4" key="1">
    <citation type="submission" date="2018-06" db="EMBL/GenBank/DDBJ databases">
        <authorList>
            <consortium name="Pathogen Informatics"/>
            <person name="Doyle S."/>
        </authorList>
    </citation>
    <scope>NUCLEOTIDE SEQUENCE [LARGE SCALE GENOMIC DNA]</scope>
    <source>
        <strain evidence="3 4">NCTC12420</strain>
    </source>
</reference>
<name>A0A379XV67_SALER</name>
<dbReference type="GO" id="GO:0006260">
    <property type="term" value="P:DNA replication"/>
    <property type="evidence" value="ECO:0007669"/>
    <property type="project" value="InterPro"/>
</dbReference>
<dbReference type="AlphaFoldDB" id="A0A379XV67"/>
<evidence type="ECO:0000313" key="4">
    <source>
        <dbReference type="Proteomes" id="UP000254220"/>
    </source>
</evidence>
<dbReference type="InterPro" id="IPR006497">
    <property type="entry name" value="Phage_lambda_VrpO_N"/>
</dbReference>
<gene>
    <name evidence="3" type="ORF">NCTC12420_03743</name>
</gene>
<protein>
    <submittedName>
        <fullName evidence="3">DNA replication</fullName>
    </submittedName>
</protein>
<organism evidence="3 4">
    <name type="scientific">Salmonella enterica subsp. indica</name>
    <dbReference type="NCBI Taxonomy" id="59207"/>
    <lineage>
        <taxon>Bacteria</taxon>
        <taxon>Pseudomonadati</taxon>
        <taxon>Pseudomonadota</taxon>
        <taxon>Gammaproteobacteria</taxon>
        <taxon>Enterobacterales</taxon>
        <taxon>Enterobacteriaceae</taxon>
        <taxon>Salmonella</taxon>
    </lineage>
</organism>
<dbReference type="RefSeq" id="WP_176166723.1">
    <property type="nucleotide sequence ID" value="NZ_DADWZK010000017.1"/>
</dbReference>
<dbReference type="Proteomes" id="UP000254220">
    <property type="component" value="Unassembled WGS sequence"/>
</dbReference>
<sequence>MENQKTGYIPLYRSILKQSWAKDVYLRTLWENLLLNAARKPYKANFKGHEWHLQPGQLVVTAADLGLQLCDRHGKPASRDQVERMLQVFVKEGMITIDGEKQKGRVITITHYHEYAQKMDNSPAHESAQTTAHDAAHNEASNGAAFSAHAAHESVHESAQTTAHHEQEGINKNINNISNTDVLESATADKKSDKKKPSVSCQDVVDAYHGILPEAPRIRALNDKRKNQIRTFWRKAGVITRQLDGHGFTMQDWRNYLSYVGENCRWMFEERQNHQRGTVWHKKGFDFLLNDNTYLKVREGEHDDR</sequence>
<feature type="domain" description="Bacteriophage lambda Replication protein O N-terminal" evidence="2">
    <location>
        <begin position="1"/>
        <end position="112"/>
    </location>
</feature>
<evidence type="ECO:0000259" key="2">
    <source>
        <dbReference type="Pfam" id="PF04492"/>
    </source>
</evidence>
<dbReference type="Pfam" id="PF04492">
    <property type="entry name" value="Phage_rep_O"/>
    <property type="match status" value="1"/>
</dbReference>